<reference evidence="3 4" key="1">
    <citation type="submission" date="2017-08" db="EMBL/GenBank/DDBJ databases">
        <authorList>
            <person name="de Groot N.N."/>
        </authorList>
    </citation>
    <scope>NUCLEOTIDE SEQUENCE [LARGE SCALE GENOMIC DNA]</scope>
    <source>
        <strain evidence="3 4">JA575</strain>
    </source>
</reference>
<evidence type="ECO:0000259" key="1">
    <source>
        <dbReference type="Pfam" id="PF18657"/>
    </source>
</evidence>
<feature type="non-terminal residue" evidence="3">
    <location>
        <position position="1"/>
    </location>
</feature>
<dbReference type="Proteomes" id="UP000252631">
    <property type="component" value="Unassembled WGS sequence"/>
</dbReference>
<evidence type="ECO:0000259" key="2">
    <source>
        <dbReference type="Pfam" id="PF18676"/>
    </source>
</evidence>
<feature type="domain" description="YDG" evidence="1">
    <location>
        <begin position="3"/>
        <end position="52"/>
    </location>
</feature>
<evidence type="ECO:0000313" key="4">
    <source>
        <dbReference type="Proteomes" id="UP000252631"/>
    </source>
</evidence>
<dbReference type="Pfam" id="PF18657">
    <property type="entry name" value="YDG"/>
    <property type="match status" value="4"/>
</dbReference>
<dbReference type="RefSeq" id="WP_244601267.1">
    <property type="nucleotide sequence ID" value="NZ_QRDT01000011.1"/>
</dbReference>
<protein>
    <recommendedName>
        <fullName evidence="5">MBG domain-containing protein</fullName>
    </recommendedName>
</protein>
<name>A0A336JZ09_9BRAD</name>
<organism evidence="3 4">
    <name type="scientific">Rhodopseudomonas pentothenatexigens</name>
    <dbReference type="NCBI Taxonomy" id="999699"/>
    <lineage>
        <taxon>Bacteria</taxon>
        <taxon>Pseudomonadati</taxon>
        <taxon>Pseudomonadota</taxon>
        <taxon>Alphaproteobacteria</taxon>
        <taxon>Hyphomicrobiales</taxon>
        <taxon>Nitrobacteraceae</taxon>
        <taxon>Rhodopseudomonas</taxon>
    </lineage>
</organism>
<dbReference type="InterPro" id="IPR041286">
    <property type="entry name" value="MBG_2"/>
</dbReference>
<dbReference type="InterPro" id="IPR041248">
    <property type="entry name" value="YDG"/>
</dbReference>
<dbReference type="EMBL" id="UFQQ01000011">
    <property type="protein sequence ID" value="SSW91241.1"/>
    <property type="molecule type" value="Genomic_DNA"/>
</dbReference>
<evidence type="ECO:0008006" key="5">
    <source>
        <dbReference type="Google" id="ProtNLM"/>
    </source>
</evidence>
<feature type="domain" description="YDG" evidence="1">
    <location>
        <begin position="61"/>
        <end position="141"/>
    </location>
</feature>
<accession>A0A336JZ09</accession>
<feature type="domain" description="MBG" evidence="2">
    <location>
        <begin position="332"/>
        <end position="403"/>
    </location>
</feature>
<evidence type="ECO:0000313" key="3">
    <source>
        <dbReference type="EMBL" id="SSW91241.1"/>
    </source>
</evidence>
<dbReference type="Pfam" id="PF18676">
    <property type="entry name" value="MBG_2"/>
    <property type="match status" value="1"/>
</dbReference>
<proteinExistence type="predicted"/>
<gene>
    <name evidence="3" type="ORF">SAMN05892882_1112</name>
</gene>
<feature type="domain" description="YDG" evidence="1">
    <location>
        <begin position="150"/>
        <end position="230"/>
    </location>
</feature>
<dbReference type="AlphaFoldDB" id="A0A336JZ09"/>
<sequence length="689" mass="67402">NGTLAGVIGGDAVSLLLAGTVYADKNVGTGKTVTGIYGLTGAGAGNYVLSSTGFTGSADITPATLTIASAGSVAGSKVYDGTTAAVVTSNGSLAGVLNGDAVGLLLSGTAYADKNVGTGKTVTGIYGLTGAGAGNYVLSSTGFTGSADITPATLTIASAGSVAGSKVYDGSTSAVVTGNGTLSGVFGSDAVALLLSGTAYADKNVGAGKIVAGSYSLTGADAGNYVLATTGFTGVADITPATLTLASNGSVAASKVYDGTTAAAVTGNGTLSGVIGGDEVALLLAGTAYADKNVGIGKVVTGSYSLTGAGAGNYVLATTGFTGAADITPRAITVAAEPGSKTSGAADPVFGFSLINGSLVAGDSLAGALSRDPGEGVGSYAILQGTLAASQNYLLSYVGADFTILAAPTTPTVTATNSGDYPTSQYIASGSASTPVAVTISYQQPTASVPVIAAIRAAAPVVRTAGTTGDVNQNIAVGSGAGTLFKPISQFDNQQYSKAELPGFAPEAAEATVLTMIARAETNNQQAFKIDALWGDGTASWSRLDHPDVRAVSFTDGKGAERVPGGGNAFAFVAGQTEVAALLRKGPVVLQGGKTEGVATPWLLVLGLTADGKGLLANDPMTGQQVILAFDSATKSVGGVTAVINPADNKPVAVGDTVPSFVTHADKITPAMWSALKAFKPAGYFAVTM</sequence>
<feature type="domain" description="YDG" evidence="1">
    <location>
        <begin position="239"/>
        <end position="319"/>
    </location>
</feature>